<evidence type="ECO:0000256" key="1">
    <source>
        <dbReference type="SAM" id="Phobius"/>
    </source>
</evidence>
<dbReference type="InterPro" id="IPR009936">
    <property type="entry name" value="DUF1468"/>
</dbReference>
<protein>
    <submittedName>
        <fullName evidence="3">Tripartite tricarboxylate transporter TctB family protein</fullName>
    </submittedName>
</protein>
<dbReference type="EMBL" id="JACVXA010000065">
    <property type="protein sequence ID" value="MBE3639960.1"/>
    <property type="molecule type" value="Genomic_DNA"/>
</dbReference>
<evidence type="ECO:0000313" key="4">
    <source>
        <dbReference type="Proteomes" id="UP000609121"/>
    </source>
</evidence>
<dbReference type="AlphaFoldDB" id="A0A8J7CIS6"/>
<feature type="transmembrane region" description="Helical" evidence="1">
    <location>
        <begin position="125"/>
        <end position="147"/>
    </location>
</feature>
<proteinExistence type="predicted"/>
<dbReference type="Pfam" id="PF07331">
    <property type="entry name" value="TctB"/>
    <property type="match status" value="1"/>
</dbReference>
<feature type="transmembrane region" description="Helical" evidence="1">
    <location>
        <begin position="80"/>
        <end position="113"/>
    </location>
</feature>
<keyword evidence="4" id="KW-1185">Reference proteome</keyword>
<sequence length="156" mass="16284">MRANPMLLGLVMAGLGGAVFIGSWQYSPLPGQSYGSDTMPRAVGAFGICVAGALLLQAGAARDLVPRLSAPDWMREPRALAGLAAVPAAVLAYCLLSGWLGFVPVIFALLCALMALQRTPVLRMLLLAALATALVQQIFGRLLLVPLPRGVLSGLF</sequence>
<gene>
    <name evidence="3" type="ORF">ICN82_17285</name>
</gene>
<reference evidence="3" key="1">
    <citation type="submission" date="2020-09" db="EMBL/GenBank/DDBJ databases">
        <title>A novel bacterium of genus Mangrovicoccus, isolated from South China Sea.</title>
        <authorList>
            <person name="Huang H."/>
            <person name="Mo K."/>
            <person name="Hu Y."/>
        </authorList>
    </citation>
    <scope>NUCLEOTIDE SEQUENCE</scope>
    <source>
        <strain evidence="3">HB182678</strain>
    </source>
</reference>
<organism evidence="3 4">
    <name type="scientific">Mangrovicoccus algicola</name>
    <dbReference type="NCBI Taxonomy" id="2771008"/>
    <lineage>
        <taxon>Bacteria</taxon>
        <taxon>Pseudomonadati</taxon>
        <taxon>Pseudomonadota</taxon>
        <taxon>Alphaproteobacteria</taxon>
        <taxon>Rhodobacterales</taxon>
        <taxon>Paracoccaceae</taxon>
        <taxon>Mangrovicoccus</taxon>
    </lineage>
</organism>
<feature type="domain" description="DUF1468" evidence="2">
    <location>
        <begin position="7"/>
        <end position="148"/>
    </location>
</feature>
<evidence type="ECO:0000259" key="2">
    <source>
        <dbReference type="Pfam" id="PF07331"/>
    </source>
</evidence>
<keyword evidence="1" id="KW-0812">Transmembrane</keyword>
<feature type="transmembrane region" description="Helical" evidence="1">
    <location>
        <begin position="38"/>
        <end position="60"/>
    </location>
</feature>
<keyword evidence="1" id="KW-1133">Transmembrane helix</keyword>
<name>A0A8J7CIS6_9RHOB</name>
<feature type="transmembrane region" description="Helical" evidence="1">
    <location>
        <begin position="6"/>
        <end position="26"/>
    </location>
</feature>
<accession>A0A8J7CIS6</accession>
<keyword evidence="1" id="KW-0472">Membrane</keyword>
<dbReference type="RefSeq" id="WP_193185285.1">
    <property type="nucleotide sequence ID" value="NZ_JACVXA010000065.1"/>
</dbReference>
<evidence type="ECO:0000313" key="3">
    <source>
        <dbReference type="EMBL" id="MBE3639960.1"/>
    </source>
</evidence>
<comment type="caution">
    <text evidence="3">The sequence shown here is derived from an EMBL/GenBank/DDBJ whole genome shotgun (WGS) entry which is preliminary data.</text>
</comment>
<dbReference type="Proteomes" id="UP000609121">
    <property type="component" value="Unassembled WGS sequence"/>
</dbReference>